<accession>A0A6J7X166</accession>
<evidence type="ECO:0000256" key="1">
    <source>
        <dbReference type="SAM" id="MobiDB-lite"/>
    </source>
</evidence>
<name>A0A6J7X166_9CAUD</name>
<organism evidence="2">
    <name type="scientific">uncultured Caudovirales phage</name>
    <dbReference type="NCBI Taxonomy" id="2100421"/>
    <lineage>
        <taxon>Viruses</taxon>
        <taxon>Duplodnaviria</taxon>
        <taxon>Heunggongvirae</taxon>
        <taxon>Uroviricota</taxon>
        <taxon>Caudoviricetes</taxon>
        <taxon>Peduoviridae</taxon>
        <taxon>Maltschvirus</taxon>
        <taxon>Maltschvirus maltsch</taxon>
    </lineage>
</organism>
<evidence type="ECO:0000313" key="2">
    <source>
        <dbReference type="EMBL" id="CAB5224183.1"/>
    </source>
</evidence>
<dbReference type="EMBL" id="LR798333">
    <property type="protein sequence ID" value="CAB5224183.1"/>
    <property type="molecule type" value="Genomic_DNA"/>
</dbReference>
<reference evidence="2" key="1">
    <citation type="submission" date="2020-05" db="EMBL/GenBank/DDBJ databases">
        <authorList>
            <person name="Chiriac C."/>
            <person name="Salcher M."/>
            <person name="Ghai R."/>
            <person name="Kavagutti S V."/>
        </authorList>
    </citation>
    <scope>NUCLEOTIDE SEQUENCE</scope>
</reference>
<sequence length="145" mass="16432">MNLWIKWSAQAHKDAIISSLTHLQFRAFIIILEVSKEMRKGGEFRDRKHLQTILGPEFSRAIPRLITEGLLEESQSGLVSVSKWSRWQVDPTSAARQQRSRAGKGAESRFGHALEKRREETEKSQTLTKASRMIPLHEILGGGKG</sequence>
<protein>
    <submittedName>
        <fullName evidence="2">Uncharacterized protein</fullName>
    </submittedName>
</protein>
<proteinExistence type="predicted"/>
<feature type="compositionally biased region" description="Basic and acidic residues" evidence="1">
    <location>
        <begin position="104"/>
        <end position="123"/>
    </location>
</feature>
<gene>
    <name evidence="2" type="ORF">UFOVP394_32</name>
</gene>
<feature type="region of interest" description="Disordered" evidence="1">
    <location>
        <begin position="90"/>
        <end position="128"/>
    </location>
</feature>